<dbReference type="AlphaFoldDB" id="A0A6B2G5C8"/>
<keyword evidence="1 3" id="KW-0328">Glycosyltransferase</keyword>
<evidence type="ECO:0000256" key="1">
    <source>
        <dbReference type="ARBA" id="ARBA00022676"/>
    </source>
</evidence>
<evidence type="ECO:0000256" key="2">
    <source>
        <dbReference type="ARBA" id="ARBA00022679"/>
    </source>
</evidence>
<protein>
    <submittedName>
        <fullName evidence="5">Alpha-(1,6)-fucosyltransferase (Trinotate prediction)</fullName>
    </submittedName>
</protein>
<dbReference type="Pfam" id="PF19745">
    <property type="entry name" value="FUT8_N_cat"/>
    <property type="match status" value="1"/>
</dbReference>
<dbReference type="Gene3D" id="3.40.50.11350">
    <property type="match status" value="1"/>
</dbReference>
<accession>A0A6B2G5C8</accession>
<dbReference type="PROSITE" id="PS51659">
    <property type="entry name" value="GT23"/>
    <property type="match status" value="1"/>
</dbReference>
<comment type="caution">
    <text evidence="3">Lacks conserved residue(s) required for the propagation of feature annotation.</text>
</comment>
<evidence type="ECO:0000313" key="5">
    <source>
        <dbReference type="EMBL" id="NDJ95923.1"/>
    </source>
</evidence>
<dbReference type="PANTHER" id="PTHR13132">
    <property type="entry name" value="ALPHA- 1,6 -FUCOSYLTRANSFERASE"/>
    <property type="match status" value="1"/>
</dbReference>
<evidence type="ECO:0000256" key="3">
    <source>
        <dbReference type="PROSITE-ProRule" id="PRU00992"/>
    </source>
</evidence>
<dbReference type="GO" id="GO:0046921">
    <property type="term" value="F:alpha-(1-&gt;6)-fucosyltransferase activity"/>
    <property type="evidence" value="ECO:0007669"/>
    <property type="project" value="TreeGrafter"/>
</dbReference>
<comment type="similarity">
    <text evidence="3">Belongs to the glycosyltransferase 23 family.</text>
</comment>
<dbReference type="GO" id="GO:0006487">
    <property type="term" value="P:protein N-linked glycosylation"/>
    <property type="evidence" value="ECO:0007669"/>
    <property type="project" value="TreeGrafter"/>
</dbReference>
<evidence type="ECO:0000259" key="4">
    <source>
        <dbReference type="PROSITE" id="PS51659"/>
    </source>
</evidence>
<proteinExistence type="inferred from homology"/>
<feature type="domain" description="GT23" evidence="4">
    <location>
        <begin position="1"/>
        <end position="110"/>
    </location>
</feature>
<dbReference type="EMBL" id="GHBR01000352">
    <property type="protein sequence ID" value="NDJ95923.1"/>
    <property type="molecule type" value="Transcribed_RNA"/>
</dbReference>
<sequence length="201" mass="24085">MFWVELYFRKIEIKGKQLKRVVYLATDEIGIVRELKKKYPHYEFITNEKSTLIANTKRGSKEGTYGIFSDIYYLSECDYLVCTFSSNVCRLAYEWMNGKNSNKSESFKSIDSIYYYDRQLNRQFVVLEPQKSLNSKNISSKFIVVDDFHYFNNVNHWNGYSYYLNLVNGKIIRTRTPSYKLKETMYHYPFKAFTQYENSKL</sequence>
<organism evidence="5">
    <name type="scientific">Myxobolus squamalis</name>
    <name type="common">Myxosporean</name>
    <dbReference type="NCBI Taxonomy" id="59785"/>
    <lineage>
        <taxon>Eukaryota</taxon>
        <taxon>Metazoa</taxon>
        <taxon>Cnidaria</taxon>
        <taxon>Myxozoa</taxon>
        <taxon>Myxosporea</taxon>
        <taxon>Bivalvulida</taxon>
        <taxon>Platysporina</taxon>
        <taxon>Myxobolidae</taxon>
        <taxon>Myxobolus</taxon>
    </lineage>
</organism>
<keyword evidence="2 3" id="KW-0808">Transferase</keyword>
<name>A0A6B2G5C8_MYXSQ</name>
<dbReference type="PANTHER" id="PTHR13132:SF29">
    <property type="entry name" value="ALPHA-(1,6)-FUCOSYLTRANSFERASE"/>
    <property type="match status" value="1"/>
</dbReference>
<dbReference type="InterPro" id="IPR027350">
    <property type="entry name" value="GT23_dom"/>
</dbReference>
<reference evidence="5" key="1">
    <citation type="submission" date="2018-11" db="EMBL/GenBank/DDBJ databases">
        <title>Myxobolus squamalis genome and transcriptome.</title>
        <authorList>
            <person name="Yahalomi D."/>
            <person name="Atkinson S.D."/>
            <person name="Neuhof M."/>
            <person name="Chang E.S."/>
            <person name="Philippe H."/>
            <person name="Cartwright P."/>
            <person name="Bartholomew J.L."/>
            <person name="Huchon D."/>
        </authorList>
    </citation>
    <scope>NUCLEOTIDE SEQUENCE</scope>
    <source>
        <strain evidence="5">71B08</strain>
        <tissue evidence="5">Whole</tissue>
    </source>
</reference>
<dbReference type="InterPro" id="IPR045573">
    <property type="entry name" value="Fut8_N_cat"/>
</dbReference>